<dbReference type="GO" id="GO:0015297">
    <property type="term" value="F:antiporter activity"/>
    <property type="evidence" value="ECO:0007669"/>
    <property type="project" value="InterPro"/>
</dbReference>
<comment type="subcellular location">
    <subcellularLocation>
        <location evidence="1">Cell inner membrane</location>
        <topology evidence="1">Multi-pass membrane protein</topology>
    </subcellularLocation>
</comment>
<keyword evidence="5 7" id="KW-1133">Transmembrane helix</keyword>
<feature type="transmembrane region" description="Helical" evidence="7">
    <location>
        <begin position="112"/>
        <end position="131"/>
    </location>
</feature>
<evidence type="ECO:0000256" key="5">
    <source>
        <dbReference type="ARBA" id="ARBA00022989"/>
    </source>
</evidence>
<dbReference type="PANTHER" id="PTHR43549">
    <property type="entry name" value="MULTIDRUG RESISTANCE PROTEIN YPNP-RELATED"/>
    <property type="match status" value="1"/>
</dbReference>
<feature type="transmembrane region" description="Helical" evidence="7">
    <location>
        <begin position="339"/>
        <end position="361"/>
    </location>
</feature>
<dbReference type="AlphaFoldDB" id="A0A6I4T3R7"/>
<dbReference type="GO" id="GO:0042910">
    <property type="term" value="F:xenobiotic transmembrane transporter activity"/>
    <property type="evidence" value="ECO:0007669"/>
    <property type="project" value="InterPro"/>
</dbReference>
<keyword evidence="3" id="KW-1003">Cell membrane</keyword>
<proteinExistence type="predicted"/>
<evidence type="ECO:0000256" key="7">
    <source>
        <dbReference type="SAM" id="Phobius"/>
    </source>
</evidence>
<evidence type="ECO:0000313" key="8">
    <source>
        <dbReference type="EMBL" id="MXO64781.1"/>
    </source>
</evidence>
<name>A0A6I4T3R7_9SPHN</name>
<evidence type="ECO:0000256" key="4">
    <source>
        <dbReference type="ARBA" id="ARBA00022692"/>
    </source>
</evidence>
<feature type="transmembrane region" description="Helical" evidence="7">
    <location>
        <begin position="373"/>
        <end position="392"/>
    </location>
</feature>
<feature type="transmembrane region" description="Helical" evidence="7">
    <location>
        <begin position="216"/>
        <end position="242"/>
    </location>
</feature>
<feature type="transmembrane region" description="Helical" evidence="7">
    <location>
        <begin position="297"/>
        <end position="319"/>
    </location>
</feature>
<accession>A0A6I4T3R7</accession>
<dbReference type="PIRSF" id="PIRSF006603">
    <property type="entry name" value="DinF"/>
    <property type="match status" value="1"/>
</dbReference>
<evidence type="ECO:0000313" key="9">
    <source>
        <dbReference type="Proteomes" id="UP000438476"/>
    </source>
</evidence>
<keyword evidence="9" id="KW-1185">Reference proteome</keyword>
<protein>
    <submittedName>
        <fullName evidence="8">MATE family efflux transporter</fullName>
    </submittedName>
</protein>
<reference evidence="8 9" key="1">
    <citation type="submission" date="2019-12" db="EMBL/GenBank/DDBJ databases">
        <title>Genomic-based taxomic classification of the family Erythrobacteraceae.</title>
        <authorList>
            <person name="Xu L."/>
        </authorList>
    </citation>
    <scope>NUCLEOTIDE SEQUENCE [LARGE SCALE GENOMIC DNA]</scope>
    <source>
        <strain evidence="8 9">LMG 29518</strain>
    </source>
</reference>
<dbReference type="OrthoDB" id="7805940at2"/>
<evidence type="ECO:0000256" key="3">
    <source>
        <dbReference type="ARBA" id="ARBA00022475"/>
    </source>
</evidence>
<feature type="transmembrane region" description="Helical" evidence="7">
    <location>
        <begin position="26"/>
        <end position="48"/>
    </location>
</feature>
<dbReference type="EMBL" id="WTYT01000001">
    <property type="protein sequence ID" value="MXO64781.1"/>
    <property type="molecule type" value="Genomic_DNA"/>
</dbReference>
<comment type="caution">
    <text evidence="8">The sequence shown here is derived from an EMBL/GenBank/DDBJ whole genome shotgun (WGS) entry which is preliminary data.</text>
</comment>
<sequence>MAFVMGMGGLLNVVDAAFLGHYVGATALAAVSFSFPGVMVLIAFGSLVGGGMSSIFARHLGAGDRTFAAAIFASAHGLCLLVSFGLAATFFIAGPLLLEGLAKENAEMAELASTYLLILVAGAPIQFLMNLHADAARSEGRAGFMAVLSVGVTGANIVLNYALIVGLHLGVAGSAWGTLIAQALGLLLLLELRRRDALLLPLSSLRRFAWWGNWRAILALGLPLSLSFIGMALVSAVVIAAVNWSGGADYAATIAAYGIVTRILGFAFMPLMALALATQTIVGTNSGAGLHTRSNHALICALALAFGYCLLLELALLAVSGSLGFSFVDDAQVVSRVGLIIRPMLTFYLFSGPVLVLAMYFQAIGQPGRTAALMLLKPFILVPLAIFLFASFAKPMELWFAFPVADVVIMILATALFLRHVVAANHGENGIEHRKGAA</sequence>
<feature type="transmembrane region" description="Helical" evidence="7">
    <location>
        <begin position="169"/>
        <end position="190"/>
    </location>
</feature>
<feature type="transmembrane region" description="Helical" evidence="7">
    <location>
        <begin position="254"/>
        <end position="276"/>
    </location>
</feature>
<keyword evidence="6 7" id="KW-0472">Membrane</keyword>
<evidence type="ECO:0000256" key="1">
    <source>
        <dbReference type="ARBA" id="ARBA00004429"/>
    </source>
</evidence>
<dbReference type="GO" id="GO:0005886">
    <property type="term" value="C:plasma membrane"/>
    <property type="evidence" value="ECO:0007669"/>
    <property type="project" value="UniProtKB-SubCell"/>
</dbReference>
<dbReference type="PANTHER" id="PTHR43549:SF3">
    <property type="entry name" value="MULTIDRUG RESISTANCE PROTEIN YPNP-RELATED"/>
    <property type="match status" value="1"/>
</dbReference>
<dbReference type="InterPro" id="IPR002528">
    <property type="entry name" value="MATE_fam"/>
</dbReference>
<evidence type="ECO:0000256" key="6">
    <source>
        <dbReference type="ARBA" id="ARBA00023136"/>
    </source>
</evidence>
<dbReference type="Pfam" id="PF01554">
    <property type="entry name" value="MatE"/>
    <property type="match status" value="2"/>
</dbReference>
<gene>
    <name evidence="8" type="ORF">GRI91_03325</name>
</gene>
<feature type="transmembrane region" description="Helical" evidence="7">
    <location>
        <begin position="69"/>
        <end position="92"/>
    </location>
</feature>
<dbReference type="Proteomes" id="UP000438476">
    <property type="component" value="Unassembled WGS sequence"/>
</dbReference>
<evidence type="ECO:0000256" key="2">
    <source>
        <dbReference type="ARBA" id="ARBA00022448"/>
    </source>
</evidence>
<feature type="transmembrane region" description="Helical" evidence="7">
    <location>
        <begin position="143"/>
        <end position="163"/>
    </location>
</feature>
<dbReference type="InterPro" id="IPR052031">
    <property type="entry name" value="Membrane_Transporter-Flippase"/>
</dbReference>
<organism evidence="8 9">
    <name type="scientific">Altericroceibacterium endophyticum</name>
    <dbReference type="NCBI Taxonomy" id="1808508"/>
    <lineage>
        <taxon>Bacteria</taxon>
        <taxon>Pseudomonadati</taxon>
        <taxon>Pseudomonadota</taxon>
        <taxon>Alphaproteobacteria</taxon>
        <taxon>Sphingomonadales</taxon>
        <taxon>Erythrobacteraceae</taxon>
        <taxon>Altericroceibacterium</taxon>
    </lineage>
</organism>
<keyword evidence="4 7" id="KW-0812">Transmembrane</keyword>
<keyword evidence="2" id="KW-0813">Transport</keyword>
<feature type="transmembrane region" description="Helical" evidence="7">
    <location>
        <begin position="398"/>
        <end position="418"/>
    </location>
</feature>
<dbReference type="InterPro" id="IPR048279">
    <property type="entry name" value="MdtK-like"/>
</dbReference>